<gene>
    <name evidence="2" type="ORF">METZ01_LOCUS492343</name>
</gene>
<dbReference type="Pfam" id="PF12728">
    <property type="entry name" value="HTH_17"/>
    <property type="match status" value="1"/>
</dbReference>
<dbReference type="GO" id="GO:0003677">
    <property type="term" value="F:DNA binding"/>
    <property type="evidence" value="ECO:0007669"/>
    <property type="project" value="InterPro"/>
</dbReference>
<dbReference type="InterPro" id="IPR010093">
    <property type="entry name" value="SinI_DNA-bd"/>
</dbReference>
<accession>A0A383D5F0</accession>
<sequence>MEKLFTKQQVADHLQVSTRTVDRLICDMDLPVYHIRRQVRIPQSSVKMILNESMSGDERDKIINGILEV</sequence>
<evidence type="ECO:0000259" key="1">
    <source>
        <dbReference type="Pfam" id="PF12728"/>
    </source>
</evidence>
<dbReference type="NCBIfam" id="TIGR01764">
    <property type="entry name" value="excise"/>
    <property type="match status" value="1"/>
</dbReference>
<reference evidence="2" key="1">
    <citation type="submission" date="2018-05" db="EMBL/GenBank/DDBJ databases">
        <authorList>
            <person name="Lanie J.A."/>
            <person name="Ng W.-L."/>
            <person name="Kazmierczak K.M."/>
            <person name="Andrzejewski T.M."/>
            <person name="Davidsen T.M."/>
            <person name="Wayne K.J."/>
            <person name="Tettelin H."/>
            <person name="Glass J.I."/>
            <person name="Rusch D."/>
            <person name="Podicherti R."/>
            <person name="Tsui H.-C.T."/>
            <person name="Winkler M.E."/>
        </authorList>
    </citation>
    <scope>NUCLEOTIDE SEQUENCE</scope>
</reference>
<dbReference type="AlphaFoldDB" id="A0A383D5F0"/>
<feature type="domain" description="Helix-turn-helix" evidence="1">
    <location>
        <begin position="4"/>
        <end position="50"/>
    </location>
</feature>
<proteinExistence type="predicted"/>
<protein>
    <recommendedName>
        <fullName evidence="1">Helix-turn-helix domain-containing protein</fullName>
    </recommendedName>
</protein>
<organism evidence="2">
    <name type="scientific">marine metagenome</name>
    <dbReference type="NCBI Taxonomy" id="408172"/>
    <lineage>
        <taxon>unclassified sequences</taxon>
        <taxon>metagenomes</taxon>
        <taxon>ecological metagenomes</taxon>
    </lineage>
</organism>
<name>A0A383D5F0_9ZZZZ</name>
<dbReference type="InterPro" id="IPR041657">
    <property type="entry name" value="HTH_17"/>
</dbReference>
<dbReference type="EMBL" id="UINC01214315">
    <property type="protein sequence ID" value="SVE39489.1"/>
    <property type="molecule type" value="Genomic_DNA"/>
</dbReference>
<evidence type="ECO:0000313" key="2">
    <source>
        <dbReference type="EMBL" id="SVE39489.1"/>
    </source>
</evidence>